<proteinExistence type="predicted"/>
<dbReference type="EMBL" id="CABFNB010000002">
    <property type="protein sequence ID" value="VTZ59088.1"/>
    <property type="molecule type" value="Genomic_DNA"/>
</dbReference>
<reference evidence="1" key="1">
    <citation type="submission" date="2019-06" db="EMBL/GenBank/DDBJ databases">
        <authorList>
            <person name="Le Quere A."/>
            <person name="Colella S."/>
        </authorList>
    </citation>
    <scope>NUCLEOTIDE SEQUENCE</scope>
    <source>
        <strain evidence="1">EmedicaeMD41</strain>
    </source>
</reference>
<gene>
    <name evidence="1" type="ORF">EMEDMD4_100075</name>
</gene>
<dbReference type="AlphaFoldDB" id="A0A508WNF8"/>
<organism evidence="1">
    <name type="scientific">Sinorhizobium medicae</name>
    <dbReference type="NCBI Taxonomy" id="110321"/>
    <lineage>
        <taxon>Bacteria</taxon>
        <taxon>Pseudomonadati</taxon>
        <taxon>Pseudomonadota</taxon>
        <taxon>Alphaproteobacteria</taxon>
        <taxon>Hyphomicrobiales</taxon>
        <taxon>Rhizobiaceae</taxon>
        <taxon>Sinorhizobium/Ensifer group</taxon>
        <taxon>Sinorhizobium</taxon>
    </lineage>
</organism>
<dbReference type="Proteomes" id="UP000507954">
    <property type="component" value="Unassembled WGS sequence"/>
</dbReference>
<protein>
    <submittedName>
        <fullName evidence="1">Uncharacterized protein</fullName>
    </submittedName>
</protein>
<sequence>MFEEPAMCGLFHGIAFVIAPADAWGPGQLADRSRGRRSAPLPRWNQFKIMVIAPIDCC</sequence>
<evidence type="ECO:0000313" key="1">
    <source>
        <dbReference type="EMBL" id="VTZ59088.1"/>
    </source>
</evidence>
<accession>A0A508WNF8</accession>
<name>A0A508WNF8_9HYPH</name>